<keyword evidence="8" id="KW-1015">Disulfide bond</keyword>
<dbReference type="InterPro" id="IPR011053">
    <property type="entry name" value="Single_hybrid_motif"/>
</dbReference>
<evidence type="ECO:0000256" key="5">
    <source>
        <dbReference type="ARBA" id="ARBA00022827"/>
    </source>
</evidence>
<evidence type="ECO:0000256" key="11">
    <source>
        <dbReference type="SAM" id="MobiDB-lite"/>
    </source>
</evidence>
<dbReference type="Gene3D" id="2.40.50.100">
    <property type="match status" value="1"/>
</dbReference>
<dbReference type="PANTHER" id="PTHR22912:SF217">
    <property type="entry name" value="DIHYDROLIPOYL DEHYDROGENASE"/>
    <property type="match status" value="1"/>
</dbReference>
<dbReference type="SUPFAM" id="SSF55424">
    <property type="entry name" value="FAD/NAD-linked reductases, dimerisation (C-terminal) domain"/>
    <property type="match status" value="1"/>
</dbReference>
<organism evidence="13 14">
    <name type="scientific">Dorea ammoniilytica</name>
    <dbReference type="NCBI Taxonomy" id="2981788"/>
    <lineage>
        <taxon>Bacteria</taxon>
        <taxon>Bacillati</taxon>
        <taxon>Bacillota</taxon>
        <taxon>Clostridia</taxon>
        <taxon>Lachnospirales</taxon>
        <taxon>Lachnospiraceae</taxon>
        <taxon>Dorea</taxon>
    </lineage>
</organism>
<dbReference type="GO" id="GO:0004148">
    <property type="term" value="F:dihydrolipoyl dehydrogenase (NADH) activity"/>
    <property type="evidence" value="ECO:0007669"/>
    <property type="project" value="UniProtKB-EC"/>
</dbReference>
<evidence type="ECO:0000256" key="4">
    <source>
        <dbReference type="ARBA" id="ARBA00022630"/>
    </source>
</evidence>
<dbReference type="EC" id="1.8.1.4" evidence="10"/>
<comment type="similarity">
    <text evidence="1 10">Belongs to the class-I pyridine nucleotide-disulfide oxidoreductase family.</text>
</comment>
<evidence type="ECO:0000313" key="14">
    <source>
        <dbReference type="Proteomes" id="UP001207605"/>
    </source>
</evidence>
<keyword evidence="4 10" id="KW-0285">Flavoprotein</keyword>
<keyword evidence="5 10" id="KW-0274">FAD</keyword>
<dbReference type="EMBL" id="JAOQJV010000002">
    <property type="protein sequence ID" value="MCU6699117.1"/>
    <property type="molecule type" value="Genomic_DNA"/>
</dbReference>
<dbReference type="RefSeq" id="WP_262580864.1">
    <property type="nucleotide sequence ID" value="NZ_JAOQJV010000002.1"/>
</dbReference>
<dbReference type="SUPFAM" id="SSF51230">
    <property type="entry name" value="Single hybrid motif"/>
    <property type="match status" value="1"/>
</dbReference>
<evidence type="ECO:0000313" key="13">
    <source>
        <dbReference type="EMBL" id="MCU6699117.1"/>
    </source>
</evidence>
<dbReference type="Pfam" id="PF02852">
    <property type="entry name" value="Pyr_redox_dim"/>
    <property type="match status" value="1"/>
</dbReference>
<dbReference type="InterPro" id="IPR036188">
    <property type="entry name" value="FAD/NAD-bd_sf"/>
</dbReference>
<evidence type="ECO:0000256" key="1">
    <source>
        <dbReference type="ARBA" id="ARBA00007532"/>
    </source>
</evidence>
<comment type="catalytic activity">
    <reaction evidence="10">
        <text>N(6)-[(R)-dihydrolipoyl]-L-lysyl-[protein] + NAD(+) = N(6)-[(R)-lipoyl]-L-lysyl-[protein] + NADH + H(+)</text>
        <dbReference type="Rhea" id="RHEA:15045"/>
        <dbReference type="Rhea" id="RHEA-COMP:10474"/>
        <dbReference type="Rhea" id="RHEA-COMP:10475"/>
        <dbReference type="ChEBI" id="CHEBI:15378"/>
        <dbReference type="ChEBI" id="CHEBI:57540"/>
        <dbReference type="ChEBI" id="CHEBI:57945"/>
        <dbReference type="ChEBI" id="CHEBI:83099"/>
        <dbReference type="ChEBI" id="CHEBI:83100"/>
        <dbReference type="EC" id="1.8.1.4"/>
    </reaction>
</comment>
<dbReference type="PROSITE" id="PS50968">
    <property type="entry name" value="BIOTINYL_LIPOYL"/>
    <property type="match status" value="1"/>
</dbReference>
<dbReference type="InterPro" id="IPR023753">
    <property type="entry name" value="FAD/NAD-binding_dom"/>
</dbReference>
<keyword evidence="6 10" id="KW-0560">Oxidoreductase</keyword>
<dbReference type="InterPro" id="IPR050151">
    <property type="entry name" value="Class-I_Pyr_Nuc-Dis_Oxidored"/>
</dbReference>
<name>A0ABT2S3Y7_9FIRM</name>
<comment type="caution">
    <text evidence="13">The sequence shown here is derived from an EMBL/GenBank/DDBJ whole genome shotgun (WGS) entry which is preliminary data.</text>
</comment>
<feature type="region of interest" description="Disordered" evidence="11">
    <location>
        <begin position="86"/>
        <end position="106"/>
    </location>
</feature>
<evidence type="ECO:0000256" key="10">
    <source>
        <dbReference type="RuleBase" id="RU003692"/>
    </source>
</evidence>
<dbReference type="Proteomes" id="UP001207605">
    <property type="component" value="Unassembled WGS sequence"/>
</dbReference>
<proteinExistence type="inferred from homology"/>
<gene>
    <name evidence="13" type="primary">lpdA</name>
    <name evidence="13" type="ORF">OCV65_02540</name>
</gene>
<comment type="cofactor">
    <cofactor evidence="10">
        <name>FAD</name>
        <dbReference type="ChEBI" id="CHEBI:57692"/>
    </cofactor>
    <text evidence="10">Binds 1 FAD per subunit.</text>
</comment>
<dbReference type="PRINTS" id="PR00411">
    <property type="entry name" value="PNDRDTASEI"/>
</dbReference>
<comment type="miscellaneous">
    <text evidence="10">The active site is a redox-active disulfide bond.</text>
</comment>
<dbReference type="PROSITE" id="PS00076">
    <property type="entry name" value="PYRIDINE_REDOX_1"/>
    <property type="match status" value="1"/>
</dbReference>
<evidence type="ECO:0000256" key="9">
    <source>
        <dbReference type="ARBA" id="ARBA00023284"/>
    </source>
</evidence>
<accession>A0ABT2S3Y7</accession>
<dbReference type="Gene3D" id="3.50.50.60">
    <property type="entry name" value="FAD/NAD(P)-binding domain"/>
    <property type="match status" value="2"/>
</dbReference>
<evidence type="ECO:0000256" key="2">
    <source>
        <dbReference type="ARBA" id="ARBA00016961"/>
    </source>
</evidence>
<evidence type="ECO:0000256" key="8">
    <source>
        <dbReference type="ARBA" id="ARBA00023157"/>
    </source>
</evidence>
<dbReference type="InterPro" id="IPR004099">
    <property type="entry name" value="Pyr_nucl-diS_OxRdtase_dimer"/>
</dbReference>
<keyword evidence="3" id="KW-0963">Cytoplasm</keyword>
<dbReference type="Pfam" id="PF00364">
    <property type="entry name" value="Biotin_lipoyl"/>
    <property type="match status" value="1"/>
</dbReference>
<dbReference type="PRINTS" id="PR00368">
    <property type="entry name" value="FADPNR"/>
</dbReference>
<dbReference type="InterPro" id="IPR000089">
    <property type="entry name" value="Biotin_lipoyl"/>
</dbReference>
<dbReference type="NCBIfam" id="TIGR01350">
    <property type="entry name" value="lipoamide_DH"/>
    <property type="match status" value="1"/>
</dbReference>
<protein>
    <recommendedName>
        <fullName evidence="2 10">Dihydrolipoyl dehydrogenase</fullName>
        <ecNumber evidence="10">1.8.1.4</ecNumber>
    </recommendedName>
</protein>
<dbReference type="Gene3D" id="3.30.390.30">
    <property type="match status" value="1"/>
</dbReference>
<keyword evidence="9 10" id="KW-0676">Redox-active center</keyword>
<dbReference type="Pfam" id="PF07992">
    <property type="entry name" value="Pyr_redox_2"/>
    <property type="match status" value="1"/>
</dbReference>
<sequence length="584" mass="61513">MATELTMPKNDMDMEEGTIVKWLKNVGDKVEKGEMFMEIETDKTSMEIESPAAGVLLAQFYQGGDVVPVNTVMGYVGEAGEKVPEQAAKGDAPAAEEPKAEAAASVAEKKENEYDVAVIGGGPAGYVAAIRAAQLGGKVIIFEKDTVGGTCLNRGCIPTKTYLKTAEYIHHIEAAASRGIVVNAEHSVDMPKVVAYKDKVVKQLTGGVGSLLKGNGVKLVSGEASLEDATTVACDGKTYKADKIILCGGSKAIRIPIPGVDHKDVMTSDEILAMTEVPERLGIIGGGVIGCEMASAFSAFGSKVTIVEAMDRVVSMLDKDISAEVDKTLKKGGASVNCGRKVLEIKDNGGHPVIVTDNGEFEVDKVLLSIGRAADLGCLGKLADQIKTERGKIVVDDTMKTSVDNIYACGDINGRIMLAHSAFKMGEVAAENAVKGTAVKCDLSYVPSCLYLSPEAASVGLTEEKAKEAHPEGVRIGKFNMAANGRSVASGETTGFIKVIADNKYGQILGVHMVGGVASEMIAEAVALMQMEITVNEVAESIIHAHPSYSEAFAEACADCLGMCIHQPPKKRNKTISNSFLKCL</sequence>
<evidence type="ECO:0000256" key="6">
    <source>
        <dbReference type="ARBA" id="ARBA00023002"/>
    </source>
</evidence>
<dbReference type="SUPFAM" id="SSF51905">
    <property type="entry name" value="FAD/NAD(P)-binding domain"/>
    <property type="match status" value="1"/>
</dbReference>
<dbReference type="PANTHER" id="PTHR22912">
    <property type="entry name" value="DISULFIDE OXIDOREDUCTASE"/>
    <property type="match status" value="1"/>
</dbReference>
<dbReference type="InterPro" id="IPR006258">
    <property type="entry name" value="Lipoamide_DH"/>
</dbReference>
<feature type="domain" description="Lipoyl-binding" evidence="12">
    <location>
        <begin position="2"/>
        <end position="77"/>
    </location>
</feature>
<evidence type="ECO:0000259" key="12">
    <source>
        <dbReference type="PROSITE" id="PS50968"/>
    </source>
</evidence>
<evidence type="ECO:0000256" key="7">
    <source>
        <dbReference type="ARBA" id="ARBA00023027"/>
    </source>
</evidence>
<dbReference type="InterPro" id="IPR016156">
    <property type="entry name" value="FAD/NAD-linked_Rdtase_dimer_sf"/>
</dbReference>
<dbReference type="InterPro" id="IPR012999">
    <property type="entry name" value="Pyr_OxRdtase_I_AS"/>
</dbReference>
<keyword evidence="14" id="KW-1185">Reference proteome</keyword>
<keyword evidence="7 10" id="KW-0520">NAD</keyword>
<reference evidence="13 14" key="1">
    <citation type="journal article" date="2021" name="ISME Commun">
        <title>Automated analysis of genomic sequences facilitates high-throughput and comprehensive description of bacteria.</title>
        <authorList>
            <person name="Hitch T.C.A."/>
        </authorList>
    </citation>
    <scope>NUCLEOTIDE SEQUENCE [LARGE SCALE GENOMIC DNA]</scope>
    <source>
        <strain evidence="13 14">Sanger_02</strain>
    </source>
</reference>
<dbReference type="CDD" id="cd06849">
    <property type="entry name" value="lipoyl_domain"/>
    <property type="match status" value="1"/>
</dbReference>
<evidence type="ECO:0000256" key="3">
    <source>
        <dbReference type="ARBA" id="ARBA00022490"/>
    </source>
</evidence>